<dbReference type="GO" id="GO:0019991">
    <property type="term" value="P:septate junction assembly"/>
    <property type="evidence" value="ECO:0007669"/>
    <property type="project" value="TreeGrafter"/>
</dbReference>
<feature type="transmembrane region" description="Helical" evidence="5">
    <location>
        <begin position="99"/>
        <end position="126"/>
    </location>
</feature>
<keyword evidence="4 5" id="KW-0472">Membrane</keyword>
<dbReference type="Gene3D" id="1.20.140.150">
    <property type="match status" value="1"/>
</dbReference>
<feature type="transmembrane region" description="Helical" evidence="5">
    <location>
        <begin position="20"/>
        <end position="43"/>
    </location>
</feature>
<dbReference type="PANTHER" id="PTHR21284:SF12">
    <property type="entry name" value="EG:80H7.2 PROTEIN"/>
    <property type="match status" value="1"/>
</dbReference>
<dbReference type="Pfam" id="PF13903">
    <property type="entry name" value="Claudin_2"/>
    <property type="match status" value="1"/>
</dbReference>
<dbReference type="InterPro" id="IPR004031">
    <property type="entry name" value="PMP22/EMP/MP20/Claudin"/>
</dbReference>
<keyword evidence="3 5" id="KW-1133">Transmembrane helix</keyword>
<evidence type="ECO:0000256" key="2">
    <source>
        <dbReference type="ARBA" id="ARBA00022692"/>
    </source>
</evidence>
<evidence type="ECO:0000256" key="1">
    <source>
        <dbReference type="ARBA" id="ARBA00004141"/>
    </source>
</evidence>
<reference evidence="6 7" key="1">
    <citation type="submission" date="2017-07" db="EMBL/GenBank/DDBJ databases">
        <authorList>
            <person name="Talla V."/>
            <person name="Backstrom N."/>
        </authorList>
    </citation>
    <scope>NUCLEOTIDE SEQUENCE [LARGE SCALE GENOMIC DNA]</scope>
</reference>
<dbReference type="GO" id="GO:0005918">
    <property type="term" value="C:septate junction"/>
    <property type="evidence" value="ECO:0007669"/>
    <property type="project" value="TreeGrafter"/>
</dbReference>
<keyword evidence="7" id="KW-1185">Reference proteome</keyword>
<dbReference type="GO" id="GO:0035151">
    <property type="term" value="P:regulation of tube size, open tracheal system"/>
    <property type="evidence" value="ECO:0007669"/>
    <property type="project" value="TreeGrafter"/>
</dbReference>
<dbReference type="GO" id="GO:0016020">
    <property type="term" value="C:membrane"/>
    <property type="evidence" value="ECO:0007669"/>
    <property type="project" value="UniProtKB-SubCell"/>
</dbReference>
<organism evidence="6 7">
    <name type="scientific">Leptidea sinapis</name>
    <dbReference type="NCBI Taxonomy" id="189913"/>
    <lineage>
        <taxon>Eukaryota</taxon>
        <taxon>Metazoa</taxon>
        <taxon>Ecdysozoa</taxon>
        <taxon>Arthropoda</taxon>
        <taxon>Hexapoda</taxon>
        <taxon>Insecta</taxon>
        <taxon>Pterygota</taxon>
        <taxon>Neoptera</taxon>
        <taxon>Endopterygota</taxon>
        <taxon>Lepidoptera</taxon>
        <taxon>Glossata</taxon>
        <taxon>Ditrysia</taxon>
        <taxon>Papilionoidea</taxon>
        <taxon>Pieridae</taxon>
        <taxon>Dismorphiinae</taxon>
        <taxon>Leptidea</taxon>
    </lineage>
</organism>
<feature type="transmembrane region" description="Helical" evidence="5">
    <location>
        <begin position="138"/>
        <end position="162"/>
    </location>
</feature>
<accession>A0A5E4Q7I2</accession>
<dbReference type="AlphaFoldDB" id="A0A5E4Q7I2"/>
<evidence type="ECO:0000256" key="5">
    <source>
        <dbReference type="SAM" id="Phobius"/>
    </source>
</evidence>
<gene>
    <name evidence="6" type="ORF">LSINAPIS_LOCUS6195</name>
</gene>
<keyword evidence="2 5" id="KW-0812">Transmembrane</keyword>
<evidence type="ECO:0000256" key="4">
    <source>
        <dbReference type="ARBA" id="ARBA00023136"/>
    </source>
</evidence>
<evidence type="ECO:0000313" key="6">
    <source>
        <dbReference type="EMBL" id="VVC94187.1"/>
    </source>
</evidence>
<dbReference type="PANTHER" id="PTHR21284">
    <property type="entry name" value="EG:80H7.2 PROTEIN"/>
    <property type="match status" value="1"/>
</dbReference>
<evidence type="ECO:0000256" key="3">
    <source>
        <dbReference type="ARBA" id="ARBA00022989"/>
    </source>
</evidence>
<dbReference type="EMBL" id="FZQP02001892">
    <property type="protein sequence ID" value="VVC94187.1"/>
    <property type="molecule type" value="Genomic_DNA"/>
</dbReference>
<sequence>MSLKMTATDNEYPKASRATLIGASITYVSGLFLLLSFAGPYWIESYSEMFSSFKHMGLWEYCFDRFRFPHYQFDKLFHGCNYIFSKEYYVIREWLLPGWLMAVQAFVTLALILSFTSQLMLASVVIRMPLRTVLRYEWVYVSCATVMVAMSSAFLFLAVVVFGANCYRRDWLLYPSFNVLSWSYAFAVIASILFGIAAVFLFFEARKLYELRLEAKNLVAQMHHSQPEHALHQLRDQLQQQQQQFGYYRS</sequence>
<protein>
    <submittedName>
        <fullName evidence="6">Uncharacterized protein</fullName>
    </submittedName>
</protein>
<evidence type="ECO:0000313" key="7">
    <source>
        <dbReference type="Proteomes" id="UP000324832"/>
    </source>
</evidence>
<feature type="transmembrane region" description="Helical" evidence="5">
    <location>
        <begin position="182"/>
        <end position="203"/>
    </location>
</feature>
<dbReference type="Proteomes" id="UP000324832">
    <property type="component" value="Unassembled WGS sequence"/>
</dbReference>
<comment type="subcellular location">
    <subcellularLocation>
        <location evidence="1">Membrane</location>
        <topology evidence="1">Multi-pass membrane protein</topology>
    </subcellularLocation>
</comment>
<name>A0A5E4Q7I2_9NEOP</name>
<proteinExistence type="predicted"/>